<sequence length="296" mass="34068">MFKKYYQSLLNKDLTDQKKSDIAGTKFRDHYRHSMATKTNDKMINTGLFWCDKRHLGLPALSKTNLDALKAKLNPLTIDERNFYRRFLAADFYAVHATNSQEVMNSQADLVLFSRKKLIEKNITFPEENTSRRDIDMIASDDNVFFSLEIGVKPSKNPRDGKGSRFGNTLYKIPFTHSIFDFSSMALLDLLELKTPTCQIRGLSHDGKNTLSNRSYLYKRHSLSFYGRKDILNALALSMIEVARELNAKDQKVILSASSDDEFNDILRGLFRVEIRVPNMAGVKFGQYFRFHYGVS</sequence>
<organism evidence="1 2">
    <name type="scientific">Xenorhabdus santafensis</name>
    <dbReference type="NCBI Taxonomy" id="2582833"/>
    <lineage>
        <taxon>Bacteria</taxon>
        <taxon>Pseudomonadati</taxon>
        <taxon>Pseudomonadota</taxon>
        <taxon>Gammaproteobacteria</taxon>
        <taxon>Enterobacterales</taxon>
        <taxon>Morganellaceae</taxon>
        <taxon>Xenorhabdus</taxon>
    </lineage>
</organism>
<proteinExistence type="predicted"/>
<accession>A0ABU4S6K0</accession>
<gene>
    <name evidence="1" type="ORF">FE392_05650</name>
</gene>
<dbReference type="RefSeq" id="WP_319929255.1">
    <property type="nucleotide sequence ID" value="NZ_VCDN01000019.1"/>
</dbReference>
<dbReference type="EMBL" id="VCDN01000019">
    <property type="protein sequence ID" value="MDX7986818.1"/>
    <property type="molecule type" value="Genomic_DNA"/>
</dbReference>
<evidence type="ECO:0000313" key="1">
    <source>
        <dbReference type="EMBL" id="MDX7986818.1"/>
    </source>
</evidence>
<protein>
    <recommendedName>
        <fullName evidence="3">Restriction endonuclease</fullName>
    </recommendedName>
</protein>
<reference evidence="2" key="1">
    <citation type="journal article" date="2024" name="Toxins">
        <title>Genome Sequence Analysis of Native Xenorhabdus Strains Isolated from Entomopathogenic Nematodes in Argentina.</title>
        <authorList>
            <person name="Palma L."/>
            <person name="Frizzo L."/>
            <person name="Kaiser S."/>
            <person name="Berry C."/>
            <person name="Caballero P."/>
            <person name="Bode H.B."/>
            <person name="Del Valle E.E."/>
        </authorList>
    </citation>
    <scope>NUCLEOTIDE SEQUENCE [LARGE SCALE GENOMIC DNA]</scope>
    <source>
        <strain evidence="2">12</strain>
    </source>
</reference>
<comment type="caution">
    <text evidence="1">The sequence shown here is derived from an EMBL/GenBank/DDBJ whole genome shotgun (WGS) entry which is preliminary data.</text>
</comment>
<dbReference type="Proteomes" id="UP001271890">
    <property type="component" value="Unassembled WGS sequence"/>
</dbReference>
<keyword evidence="2" id="KW-1185">Reference proteome</keyword>
<name>A0ABU4S6K0_9GAMM</name>
<evidence type="ECO:0008006" key="3">
    <source>
        <dbReference type="Google" id="ProtNLM"/>
    </source>
</evidence>
<evidence type="ECO:0000313" key="2">
    <source>
        <dbReference type="Proteomes" id="UP001271890"/>
    </source>
</evidence>